<reference evidence="2" key="1">
    <citation type="submission" date="2020-02" db="EMBL/GenBank/DDBJ databases">
        <authorList>
            <person name="Meier V. D."/>
        </authorList>
    </citation>
    <scope>NUCLEOTIDE SEQUENCE</scope>
    <source>
        <strain evidence="2">AVDCRST_MAG49</strain>
    </source>
</reference>
<dbReference type="InterPro" id="IPR011008">
    <property type="entry name" value="Dimeric_a/b-barrel"/>
</dbReference>
<dbReference type="InterPro" id="IPR036390">
    <property type="entry name" value="WH_DNA-bd_sf"/>
</dbReference>
<accession>A0A6J4V814</accession>
<dbReference type="InterPro" id="IPR019888">
    <property type="entry name" value="Tscrpt_reg_AsnC-like"/>
</dbReference>
<dbReference type="Pfam" id="PF13412">
    <property type="entry name" value="HTH_24"/>
    <property type="match status" value="1"/>
</dbReference>
<gene>
    <name evidence="2" type="ORF">AVDCRST_MAG49-3592</name>
</gene>
<name>A0A6J4V814_9BACT</name>
<dbReference type="Gene3D" id="1.10.10.10">
    <property type="entry name" value="Winged helix-like DNA-binding domain superfamily/Winged helix DNA-binding domain"/>
    <property type="match status" value="1"/>
</dbReference>
<dbReference type="GO" id="GO:0043200">
    <property type="term" value="P:response to amino acid"/>
    <property type="evidence" value="ECO:0007669"/>
    <property type="project" value="TreeGrafter"/>
</dbReference>
<dbReference type="Gene3D" id="3.30.70.920">
    <property type="match status" value="1"/>
</dbReference>
<dbReference type="SMART" id="SM00344">
    <property type="entry name" value="HTH_ASNC"/>
    <property type="match status" value="1"/>
</dbReference>
<dbReference type="InterPro" id="IPR019887">
    <property type="entry name" value="Tscrpt_reg_AsnC/Lrp_C"/>
</dbReference>
<organism evidence="2">
    <name type="scientific">uncultured Thermomicrobiales bacterium</name>
    <dbReference type="NCBI Taxonomy" id="1645740"/>
    <lineage>
        <taxon>Bacteria</taxon>
        <taxon>Pseudomonadati</taxon>
        <taxon>Thermomicrobiota</taxon>
        <taxon>Thermomicrobia</taxon>
        <taxon>Thermomicrobiales</taxon>
        <taxon>environmental samples</taxon>
    </lineage>
</organism>
<dbReference type="AlphaFoldDB" id="A0A6J4V814"/>
<dbReference type="InterPro" id="IPR036388">
    <property type="entry name" value="WH-like_DNA-bd_sf"/>
</dbReference>
<evidence type="ECO:0000313" key="2">
    <source>
        <dbReference type="EMBL" id="CAA9570824.1"/>
    </source>
</evidence>
<dbReference type="GO" id="GO:0043565">
    <property type="term" value="F:sequence-specific DNA binding"/>
    <property type="evidence" value="ECO:0007669"/>
    <property type="project" value="TreeGrafter"/>
</dbReference>
<dbReference type="EMBL" id="CADCWG010000249">
    <property type="protein sequence ID" value="CAA9570824.1"/>
    <property type="molecule type" value="Genomic_DNA"/>
</dbReference>
<feature type="domain" description="Transcription regulator AsnC/Lrp ligand binding" evidence="1">
    <location>
        <begin position="74"/>
        <end position="147"/>
    </location>
</feature>
<protein>
    <submittedName>
        <fullName evidence="2">Transcriptional regulator, AsnC family</fullName>
    </submittedName>
</protein>
<dbReference type="SUPFAM" id="SSF54909">
    <property type="entry name" value="Dimeric alpha+beta barrel"/>
    <property type="match status" value="1"/>
</dbReference>
<sequence length="169" mass="18638">MAEAERTALTRRVLRALEKDARLPVARLAVMLGADEAEVAEVVARCERAGIIRRYKTVVAWDRLDEARVTALIDVSVSPQRDVGFDQVAVRIARFPEVRSVQLVSGGSDLRVTIEGNTMHEVAEFVARKLSPIDAVTATNTHFLLRTYKEDGEVFVDEPAADGRLPVSP</sequence>
<dbReference type="GO" id="GO:0005829">
    <property type="term" value="C:cytosol"/>
    <property type="evidence" value="ECO:0007669"/>
    <property type="project" value="TreeGrafter"/>
</dbReference>
<dbReference type="Pfam" id="PF01037">
    <property type="entry name" value="AsnC_trans_reg"/>
    <property type="match status" value="1"/>
</dbReference>
<evidence type="ECO:0000259" key="1">
    <source>
        <dbReference type="Pfam" id="PF01037"/>
    </source>
</evidence>
<dbReference type="PANTHER" id="PTHR30154:SF34">
    <property type="entry name" value="TRANSCRIPTIONAL REGULATOR AZLB"/>
    <property type="match status" value="1"/>
</dbReference>
<dbReference type="SUPFAM" id="SSF46785">
    <property type="entry name" value="Winged helix' DNA-binding domain"/>
    <property type="match status" value="1"/>
</dbReference>
<dbReference type="PANTHER" id="PTHR30154">
    <property type="entry name" value="LEUCINE-RESPONSIVE REGULATORY PROTEIN"/>
    <property type="match status" value="1"/>
</dbReference>
<proteinExistence type="predicted"/>